<dbReference type="InterPro" id="IPR053079">
    <property type="entry name" value="SPS2_domain"/>
</dbReference>
<proteinExistence type="predicted"/>
<protein>
    <recommendedName>
        <fullName evidence="2">Receptor L-domain domain-containing protein</fullName>
    </recommendedName>
</protein>
<dbReference type="SUPFAM" id="SSF52058">
    <property type="entry name" value="L domain-like"/>
    <property type="match status" value="3"/>
</dbReference>
<evidence type="ECO:0000256" key="1">
    <source>
        <dbReference type="SAM" id="SignalP"/>
    </source>
</evidence>
<gene>
    <name evidence="3" type="ORF">CRE_22338</name>
</gene>
<keyword evidence="1" id="KW-0732">Signal</keyword>
<feature type="signal peptide" evidence="1">
    <location>
        <begin position="1"/>
        <end position="18"/>
    </location>
</feature>
<name>E3ME78_CAERE</name>
<dbReference type="FunCoup" id="E3ME78">
    <property type="interactions" value="2"/>
</dbReference>
<dbReference type="Gene3D" id="3.80.20.20">
    <property type="entry name" value="Receptor L-domain"/>
    <property type="match status" value="3"/>
</dbReference>
<feature type="domain" description="Receptor L-domain" evidence="2">
    <location>
        <begin position="200"/>
        <end position="304"/>
    </location>
</feature>
<reference evidence="3" key="1">
    <citation type="submission" date="2007-07" db="EMBL/GenBank/DDBJ databases">
        <title>PCAP assembly of the Caenorhabditis remanei genome.</title>
        <authorList>
            <consortium name="The Caenorhabditis remanei Sequencing Consortium"/>
            <person name="Wilson R.K."/>
        </authorList>
    </citation>
    <scope>NUCLEOTIDE SEQUENCE [LARGE SCALE GENOMIC DNA]</scope>
    <source>
        <strain evidence="3">PB4641</strain>
    </source>
</reference>
<dbReference type="Proteomes" id="UP000008281">
    <property type="component" value="Unassembled WGS sequence"/>
</dbReference>
<organism evidence="4">
    <name type="scientific">Caenorhabditis remanei</name>
    <name type="common">Caenorhabditis vulgaris</name>
    <dbReference type="NCBI Taxonomy" id="31234"/>
    <lineage>
        <taxon>Eukaryota</taxon>
        <taxon>Metazoa</taxon>
        <taxon>Ecdysozoa</taxon>
        <taxon>Nematoda</taxon>
        <taxon>Chromadorea</taxon>
        <taxon>Rhabditida</taxon>
        <taxon>Rhabditina</taxon>
        <taxon>Rhabditomorpha</taxon>
        <taxon>Rhabditoidea</taxon>
        <taxon>Rhabditidae</taxon>
        <taxon>Peloderinae</taxon>
        <taxon>Caenorhabditis</taxon>
    </lineage>
</organism>
<evidence type="ECO:0000259" key="2">
    <source>
        <dbReference type="Pfam" id="PF01030"/>
    </source>
</evidence>
<feature type="chain" id="PRO_5003174783" description="Receptor L-domain domain-containing protein" evidence="1">
    <location>
        <begin position="19"/>
        <end position="511"/>
    </location>
</feature>
<feature type="domain" description="Receptor L-domain" evidence="2">
    <location>
        <begin position="61"/>
        <end position="163"/>
    </location>
</feature>
<dbReference type="OrthoDB" id="5821210at2759"/>
<sequence>MTCLLLLTLFVFITPIYTVFTYNATDDMALLFETTEYCDSQCRFNASEVSLDTINLWPVDCTDVCAILKFTSSSNNIPYEKLKSTFLNLKAIIGVFRVENTTMTNLSFFGNLTFMYNINKNVLSISNNPKLTDVSVLFTMGNSHLNYPVQFMNNPKLDVSPLCVRRNFFDFNRLYIVNNMKDCGCTVTIINYANVVNFKNCTSIFGPIEFSNATDPSKLSALSNVRNITGPISIKNTNFQNLSFFSKVERMKGDDSAVNLDIHNNPNMTRLGLDSLLLLHSGDAWFRVNIQGVHPDFCLTIEEMQVFTTFNTKYVKLEANYCNITTRKDGQKTCVFESMSALADDCVHIMGNVAVSTGDEEYTRKLSIVTNIYGSLSITNTTLKNLEFLGNLTNVAVLNDTSPAILLDSNSDLSDIFLLSMRFPYTPGPNAVVVQNNDANIFLSPYQCENYQNSVGAYVLYNGKGCDWVLSDGDYTEIDTGGAPGISEKTATRNCGVYWILICALLFFVNI</sequence>
<dbReference type="EMBL" id="DS268438">
    <property type="protein sequence ID" value="EFO99393.1"/>
    <property type="molecule type" value="Genomic_DNA"/>
</dbReference>
<dbReference type="PANTHER" id="PTHR21662:SF19">
    <property type="entry name" value="RECEPTOR L-DOMAIN DOMAIN-CONTAINING PROTEIN"/>
    <property type="match status" value="1"/>
</dbReference>
<accession>E3ME78</accession>
<dbReference type="PANTHER" id="PTHR21662">
    <property type="entry name" value="RECEPTOR PROTEIN-TYROSINE KINASE"/>
    <property type="match status" value="1"/>
</dbReference>
<dbReference type="Pfam" id="PF01030">
    <property type="entry name" value="Recep_L_domain"/>
    <property type="match status" value="3"/>
</dbReference>
<dbReference type="HOGENOM" id="CLU_028064_2_0_1"/>
<evidence type="ECO:0000313" key="4">
    <source>
        <dbReference type="Proteomes" id="UP000008281"/>
    </source>
</evidence>
<dbReference type="AlphaFoldDB" id="E3ME78"/>
<dbReference type="InterPro" id="IPR036941">
    <property type="entry name" value="Rcpt_L-dom_sf"/>
</dbReference>
<dbReference type="eggNOG" id="ENOG502TGD8">
    <property type="taxonomic scope" value="Eukaryota"/>
</dbReference>
<evidence type="ECO:0000313" key="3">
    <source>
        <dbReference type="EMBL" id="EFO99393.1"/>
    </source>
</evidence>
<dbReference type="InParanoid" id="E3ME78"/>
<feature type="domain" description="Receptor L-domain" evidence="2">
    <location>
        <begin position="345"/>
        <end position="438"/>
    </location>
</feature>
<dbReference type="InterPro" id="IPR000494">
    <property type="entry name" value="Rcpt_L-dom"/>
</dbReference>
<keyword evidence="4" id="KW-1185">Reference proteome</keyword>